<gene>
    <name evidence="1" type="ORF">HPBE_LOCUS3792</name>
</gene>
<dbReference type="AlphaFoldDB" id="A0A3P7V713"/>
<accession>A0A3P7V713</accession>
<dbReference type="OrthoDB" id="951172at2759"/>
<sequence>MGTYCAEEVAPHLVTFIRPACFSLRNIRDNAEKESAFRGICYMINLNPSGVINLEITGSSLAMGKNDQTECELLGYSTML</sequence>
<evidence type="ECO:0000313" key="1">
    <source>
        <dbReference type="EMBL" id="VDO43281.1"/>
    </source>
</evidence>
<protein>
    <submittedName>
        <fullName evidence="1">Uncharacterized protein</fullName>
    </submittedName>
</protein>
<dbReference type="InterPro" id="IPR011989">
    <property type="entry name" value="ARM-like"/>
</dbReference>
<organism evidence="1">
    <name type="scientific">Heligmosomoides polygyrus</name>
    <name type="common">Parasitic roundworm</name>
    <dbReference type="NCBI Taxonomy" id="6339"/>
    <lineage>
        <taxon>Eukaryota</taxon>
        <taxon>Metazoa</taxon>
        <taxon>Ecdysozoa</taxon>
        <taxon>Nematoda</taxon>
        <taxon>Chromadorea</taxon>
        <taxon>Rhabditida</taxon>
        <taxon>Rhabditina</taxon>
        <taxon>Rhabditomorpha</taxon>
        <taxon>Strongyloidea</taxon>
        <taxon>Heligmosomidae</taxon>
        <taxon>Heligmosomoides</taxon>
    </lineage>
</organism>
<dbReference type="EMBL" id="UZAH01014925">
    <property type="protein sequence ID" value="VDO43281.1"/>
    <property type="molecule type" value="Genomic_DNA"/>
</dbReference>
<dbReference type="Gene3D" id="1.25.10.10">
    <property type="entry name" value="Leucine-rich Repeat Variant"/>
    <property type="match status" value="1"/>
</dbReference>
<proteinExistence type="predicted"/>
<reference evidence="1" key="1">
    <citation type="submission" date="2018-11" db="EMBL/GenBank/DDBJ databases">
        <authorList>
            <consortium name="Pathogen Informatics"/>
        </authorList>
    </citation>
    <scope>NUCLEOTIDE SEQUENCE [LARGE SCALE GENOMIC DNA]</scope>
</reference>
<name>A0A3P7V713_HELPZ</name>